<evidence type="ECO:0000259" key="1">
    <source>
        <dbReference type="PROSITE" id="PS51891"/>
    </source>
</evidence>
<dbReference type="Pfam" id="PF04828">
    <property type="entry name" value="GFA"/>
    <property type="match status" value="1"/>
</dbReference>
<evidence type="ECO:0000313" key="3">
    <source>
        <dbReference type="Proteomes" id="UP000698028"/>
    </source>
</evidence>
<dbReference type="EMBL" id="JAHVAH010000001">
    <property type="protein sequence ID" value="MBW0143704.1"/>
    <property type="molecule type" value="Genomic_DNA"/>
</dbReference>
<evidence type="ECO:0000313" key="2">
    <source>
        <dbReference type="EMBL" id="MBW0143704.1"/>
    </source>
</evidence>
<proteinExistence type="predicted"/>
<organism evidence="2 3">
    <name type="scientific">Sphingomicrobium clamense</name>
    <dbReference type="NCBI Taxonomy" id="2851013"/>
    <lineage>
        <taxon>Bacteria</taxon>
        <taxon>Pseudomonadati</taxon>
        <taxon>Pseudomonadota</taxon>
        <taxon>Alphaproteobacteria</taxon>
        <taxon>Sphingomonadales</taxon>
        <taxon>Sphingomonadaceae</taxon>
        <taxon>Sphingomicrobium</taxon>
    </lineage>
</organism>
<comment type="caution">
    <text evidence="2">The sequence shown here is derived from an EMBL/GenBank/DDBJ whole genome shotgun (WGS) entry which is preliminary data.</text>
</comment>
<gene>
    <name evidence="2" type="ORF">KTQ36_00130</name>
</gene>
<sequence>MELSCHCGGVTITLPHAPDEIIRCNCSVCRKTGFLALRYPENSVAVAGKVDGYVRNDMSDEPPCLTLWHCPSCGVVTHWTLLDEWPYDDMERPDRMGVNGRLLDPELAKSLPVREVDGASA</sequence>
<dbReference type="Proteomes" id="UP000698028">
    <property type="component" value="Unassembled WGS sequence"/>
</dbReference>
<dbReference type="PANTHER" id="PTHR28620">
    <property type="entry name" value="CENTROMERE PROTEIN V"/>
    <property type="match status" value="1"/>
</dbReference>
<dbReference type="PANTHER" id="PTHR28620:SF1">
    <property type="entry name" value="CENP-V_GFA DOMAIN-CONTAINING PROTEIN"/>
    <property type="match status" value="1"/>
</dbReference>
<feature type="domain" description="CENP-V/GFA" evidence="1">
    <location>
        <begin position="1"/>
        <end position="121"/>
    </location>
</feature>
<name>A0ABS6V2B2_9SPHN</name>
<protein>
    <submittedName>
        <fullName evidence="2">GFA family protein</fullName>
    </submittedName>
</protein>
<dbReference type="InterPro" id="IPR006913">
    <property type="entry name" value="CENP-V/GFA"/>
</dbReference>
<accession>A0ABS6V2B2</accession>
<dbReference type="PROSITE" id="PS51891">
    <property type="entry name" value="CENP_V_GFA"/>
    <property type="match status" value="1"/>
</dbReference>
<reference evidence="2 3" key="1">
    <citation type="submission" date="2021-07" db="EMBL/GenBank/DDBJ databases">
        <title>The draft genome sequence of Sphingomicrobium sp. B8.</title>
        <authorList>
            <person name="Mu L."/>
        </authorList>
    </citation>
    <scope>NUCLEOTIDE SEQUENCE [LARGE SCALE GENOMIC DNA]</scope>
    <source>
        <strain evidence="2 3">B8</strain>
    </source>
</reference>
<keyword evidence="3" id="KW-1185">Reference proteome</keyword>
<dbReference type="InterPro" id="IPR052355">
    <property type="entry name" value="CENP-V-like"/>
</dbReference>